<evidence type="ECO:0000256" key="3">
    <source>
        <dbReference type="ARBA" id="ARBA00022737"/>
    </source>
</evidence>
<gene>
    <name evidence="4" type="ORF">Ae201684_009315</name>
</gene>
<reference evidence="4 5" key="1">
    <citation type="submission" date="2019-07" db="EMBL/GenBank/DDBJ databases">
        <title>Genomics analysis of Aphanomyces spp. identifies a new class of oomycete effector associated with host adaptation.</title>
        <authorList>
            <person name="Gaulin E."/>
        </authorList>
    </citation>
    <scope>NUCLEOTIDE SEQUENCE [LARGE SCALE GENOMIC DNA]</scope>
    <source>
        <strain evidence="4 5">ATCC 201684</strain>
    </source>
</reference>
<dbReference type="GO" id="GO:0005096">
    <property type="term" value="F:GTPase activator activity"/>
    <property type="evidence" value="ECO:0007669"/>
    <property type="project" value="UniProtKB-KW"/>
</dbReference>
<sequence length="472" mass="52702">MTPTKRQRRDEEPFSSFPQAIIQHIAFFIPVSEDFFSFLACFQDDRASETLGNLRHFLDLSTQLDPTDLWPHFRLRKLTPSLVPSVRGVARFFTTIFVFDVYDLQLLHQCLHPHNVVDLFSPPSYNQIHGWLKTPVSILPVQHITFASPNEETSDLFFEQLGLMPDLVSLTLHHSYLHLGNMDRLFDFIQASSKLTRLSLSMLYVSHRTERRVIVGRVMQTRPPPPILQRRHLEILTAWLRRCPVTSIKLKRWYVDDDDASSAVDFLNAIFASSTLKSVAMSNTTVAEFIATTTIPAPLRIESLDLSHSSLSETALVSLATGLRHSNVTSLNLGSNEIDGTGLQSLLEVLPTTSIQTFCLRWIDLDDNTFGSIAAALPWSKIVALDLSENLLTDRSAKELSDAVARAPRLSSLQLCGNKVTMQGAIALVTALSARSQVTTLLDLSGNSSDDADIEKLNSMVNQTSQIAKAIF</sequence>
<name>A0A6G0X1U0_9STRA</name>
<comment type="caution">
    <text evidence="4">The sequence shown here is derived from an EMBL/GenBank/DDBJ whole genome shotgun (WGS) entry which is preliminary data.</text>
</comment>
<accession>A0A6G0X1U0</accession>
<dbReference type="Gene3D" id="3.80.10.10">
    <property type="entry name" value="Ribonuclease Inhibitor"/>
    <property type="match status" value="1"/>
</dbReference>
<evidence type="ECO:0008006" key="6">
    <source>
        <dbReference type="Google" id="ProtNLM"/>
    </source>
</evidence>
<keyword evidence="5" id="KW-1185">Reference proteome</keyword>
<dbReference type="SMART" id="SM00368">
    <property type="entry name" value="LRR_RI"/>
    <property type="match status" value="3"/>
</dbReference>
<dbReference type="InterPro" id="IPR027038">
    <property type="entry name" value="RanGap"/>
</dbReference>
<protein>
    <recommendedName>
        <fullName evidence="6">F-box domain-containing protein</fullName>
    </recommendedName>
</protein>
<dbReference type="SUPFAM" id="SSF52047">
    <property type="entry name" value="RNI-like"/>
    <property type="match status" value="1"/>
</dbReference>
<dbReference type="AlphaFoldDB" id="A0A6G0X1U0"/>
<dbReference type="GO" id="GO:0006913">
    <property type="term" value="P:nucleocytoplasmic transport"/>
    <property type="evidence" value="ECO:0007669"/>
    <property type="project" value="TreeGrafter"/>
</dbReference>
<keyword evidence="3" id="KW-0677">Repeat</keyword>
<dbReference type="PANTHER" id="PTHR24113:SF12">
    <property type="entry name" value="RAN GTPASE-ACTIVATING PROTEIN 1"/>
    <property type="match status" value="1"/>
</dbReference>
<dbReference type="VEuPathDB" id="FungiDB:AeMF1_000565"/>
<dbReference type="InterPro" id="IPR032675">
    <property type="entry name" value="LRR_dom_sf"/>
</dbReference>
<evidence type="ECO:0000313" key="5">
    <source>
        <dbReference type="Proteomes" id="UP000481153"/>
    </source>
</evidence>
<dbReference type="GO" id="GO:0048471">
    <property type="term" value="C:perinuclear region of cytoplasm"/>
    <property type="evidence" value="ECO:0007669"/>
    <property type="project" value="TreeGrafter"/>
</dbReference>
<evidence type="ECO:0000313" key="4">
    <source>
        <dbReference type="EMBL" id="KAF0733744.1"/>
    </source>
</evidence>
<dbReference type="PANTHER" id="PTHR24113">
    <property type="entry name" value="RAN GTPASE-ACTIVATING PROTEIN 1"/>
    <property type="match status" value="1"/>
</dbReference>
<dbReference type="GO" id="GO:0031267">
    <property type="term" value="F:small GTPase binding"/>
    <property type="evidence" value="ECO:0007669"/>
    <property type="project" value="TreeGrafter"/>
</dbReference>
<dbReference type="GO" id="GO:0005634">
    <property type="term" value="C:nucleus"/>
    <property type="evidence" value="ECO:0007669"/>
    <property type="project" value="TreeGrafter"/>
</dbReference>
<evidence type="ECO:0000256" key="2">
    <source>
        <dbReference type="ARBA" id="ARBA00022614"/>
    </source>
</evidence>
<evidence type="ECO:0000256" key="1">
    <source>
        <dbReference type="ARBA" id="ARBA00022468"/>
    </source>
</evidence>
<dbReference type="EMBL" id="VJMJ01000119">
    <property type="protein sequence ID" value="KAF0733744.1"/>
    <property type="molecule type" value="Genomic_DNA"/>
</dbReference>
<keyword evidence="2" id="KW-0433">Leucine-rich repeat</keyword>
<keyword evidence="1" id="KW-0343">GTPase activation</keyword>
<dbReference type="Proteomes" id="UP000481153">
    <property type="component" value="Unassembled WGS sequence"/>
</dbReference>
<dbReference type="GO" id="GO:0005829">
    <property type="term" value="C:cytosol"/>
    <property type="evidence" value="ECO:0007669"/>
    <property type="project" value="TreeGrafter"/>
</dbReference>
<organism evidence="4 5">
    <name type="scientific">Aphanomyces euteiches</name>
    <dbReference type="NCBI Taxonomy" id="100861"/>
    <lineage>
        <taxon>Eukaryota</taxon>
        <taxon>Sar</taxon>
        <taxon>Stramenopiles</taxon>
        <taxon>Oomycota</taxon>
        <taxon>Saprolegniomycetes</taxon>
        <taxon>Saprolegniales</taxon>
        <taxon>Verrucalvaceae</taxon>
        <taxon>Aphanomyces</taxon>
    </lineage>
</organism>
<proteinExistence type="predicted"/>